<dbReference type="GO" id="GO:0004156">
    <property type="term" value="F:dihydropteroate synthase activity"/>
    <property type="evidence" value="ECO:0007669"/>
    <property type="project" value="UniProtKB-EC"/>
</dbReference>
<keyword evidence="7 9" id="KW-0460">Magnesium</keyword>
<dbReference type="Gene3D" id="3.20.20.20">
    <property type="entry name" value="Dihydropteroate synthase-like"/>
    <property type="match status" value="1"/>
</dbReference>
<comment type="function">
    <text evidence="9">Catalyzes the condensation of para-aminobenzoate (pABA) with 6-hydroxymethyl-7,8-dihydropterin diphosphate (DHPt-PP) to form 7,8-dihydropteroate (H2Pte), the immediate precursor of folate derivatives.</text>
</comment>
<protein>
    <recommendedName>
        <fullName evidence="4 9">Dihydropteroate synthase</fullName>
        <shortName evidence="9">DHPS</shortName>
        <ecNumber evidence="4 9">2.5.1.15</ecNumber>
    </recommendedName>
    <alternativeName>
        <fullName evidence="9">Dihydropteroate pyrophosphorylase</fullName>
    </alternativeName>
</protein>
<dbReference type="GO" id="GO:0046656">
    <property type="term" value="P:folic acid biosynthetic process"/>
    <property type="evidence" value="ECO:0007669"/>
    <property type="project" value="UniProtKB-KW"/>
</dbReference>
<dbReference type="SUPFAM" id="SSF51717">
    <property type="entry name" value="Dihydropteroate synthetase-like"/>
    <property type="match status" value="1"/>
</dbReference>
<name>A0A380ZUN8_9FLAO</name>
<proteinExistence type="inferred from homology"/>
<comment type="catalytic activity">
    <reaction evidence="1">
        <text>(7,8-dihydropterin-6-yl)methyl diphosphate + 4-aminobenzoate = 7,8-dihydropteroate + diphosphate</text>
        <dbReference type="Rhea" id="RHEA:19949"/>
        <dbReference type="ChEBI" id="CHEBI:17836"/>
        <dbReference type="ChEBI" id="CHEBI:17839"/>
        <dbReference type="ChEBI" id="CHEBI:33019"/>
        <dbReference type="ChEBI" id="CHEBI:72950"/>
        <dbReference type="EC" id="2.5.1.15"/>
    </reaction>
</comment>
<feature type="domain" description="Pterin-binding" evidence="10">
    <location>
        <begin position="25"/>
        <end position="277"/>
    </location>
</feature>
<evidence type="ECO:0000313" key="12">
    <source>
        <dbReference type="Proteomes" id="UP000255515"/>
    </source>
</evidence>
<evidence type="ECO:0000256" key="3">
    <source>
        <dbReference type="ARBA" id="ARBA00004763"/>
    </source>
</evidence>
<evidence type="ECO:0000256" key="1">
    <source>
        <dbReference type="ARBA" id="ARBA00000012"/>
    </source>
</evidence>
<comment type="pathway">
    <text evidence="3 9">Cofactor biosynthesis; tetrahydrofolate biosynthesis; 7,8-dihydrofolate from 2-amino-4-hydroxy-6-hydroxymethyl-7,8-dihydropteridine diphosphate and 4-aminobenzoate: step 1/2.</text>
</comment>
<evidence type="ECO:0000256" key="9">
    <source>
        <dbReference type="RuleBase" id="RU361205"/>
    </source>
</evidence>
<dbReference type="InterPro" id="IPR011005">
    <property type="entry name" value="Dihydropteroate_synth-like_sf"/>
</dbReference>
<comment type="cofactor">
    <cofactor evidence="2 9">
        <name>Mg(2+)</name>
        <dbReference type="ChEBI" id="CHEBI:18420"/>
    </cofactor>
</comment>
<dbReference type="PROSITE" id="PS00793">
    <property type="entry name" value="DHPS_2"/>
    <property type="match status" value="1"/>
</dbReference>
<evidence type="ECO:0000256" key="6">
    <source>
        <dbReference type="ARBA" id="ARBA00022723"/>
    </source>
</evidence>
<dbReference type="InterPro" id="IPR006390">
    <property type="entry name" value="DHP_synth_dom"/>
</dbReference>
<evidence type="ECO:0000256" key="4">
    <source>
        <dbReference type="ARBA" id="ARBA00012458"/>
    </source>
</evidence>
<dbReference type="InterPro" id="IPR000489">
    <property type="entry name" value="Pterin-binding_dom"/>
</dbReference>
<dbReference type="AlphaFoldDB" id="A0A380ZUN8"/>
<keyword evidence="8 9" id="KW-0289">Folate biosynthesis</keyword>
<dbReference type="PROSITE" id="PS50972">
    <property type="entry name" value="PTERIN_BINDING"/>
    <property type="match status" value="1"/>
</dbReference>
<evidence type="ECO:0000256" key="7">
    <source>
        <dbReference type="ARBA" id="ARBA00022842"/>
    </source>
</evidence>
<keyword evidence="6 9" id="KW-0479">Metal-binding</keyword>
<dbReference type="PROSITE" id="PS00792">
    <property type="entry name" value="DHPS_1"/>
    <property type="match status" value="1"/>
</dbReference>
<organism evidence="11 12">
    <name type="scientific">Bergeyella zoohelcum</name>
    <dbReference type="NCBI Taxonomy" id="1015"/>
    <lineage>
        <taxon>Bacteria</taxon>
        <taxon>Pseudomonadati</taxon>
        <taxon>Bacteroidota</taxon>
        <taxon>Flavobacteriia</taxon>
        <taxon>Flavobacteriales</taxon>
        <taxon>Weeksellaceae</taxon>
        <taxon>Bergeyella</taxon>
    </lineage>
</organism>
<dbReference type="EC" id="2.5.1.15" evidence="4 9"/>
<dbReference type="Proteomes" id="UP000255515">
    <property type="component" value="Unassembled WGS sequence"/>
</dbReference>
<dbReference type="GO" id="GO:0046872">
    <property type="term" value="F:metal ion binding"/>
    <property type="evidence" value="ECO:0007669"/>
    <property type="project" value="UniProtKB-KW"/>
</dbReference>
<dbReference type="Pfam" id="PF00809">
    <property type="entry name" value="Pterin_bind"/>
    <property type="match status" value="1"/>
</dbReference>
<dbReference type="RefSeq" id="WP_002665100.1">
    <property type="nucleotide sequence ID" value="NZ_UFTJ01000003.1"/>
</dbReference>
<dbReference type="NCBIfam" id="TIGR01496">
    <property type="entry name" value="DHPS"/>
    <property type="match status" value="1"/>
</dbReference>
<evidence type="ECO:0000256" key="5">
    <source>
        <dbReference type="ARBA" id="ARBA00022679"/>
    </source>
</evidence>
<evidence type="ECO:0000256" key="8">
    <source>
        <dbReference type="ARBA" id="ARBA00022909"/>
    </source>
</evidence>
<dbReference type="UniPathway" id="UPA00077">
    <property type="reaction ID" value="UER00156"/>
</dbReference>
<reference evidence="11 12" key="1">
    <citation type="submission" date="2018-06" db="EMBL/GenBank/DDBJ databases">
        <authorList>
            <consortium name="Pathogen Informatics"/>
            <person name="Doyle S."/>
        </authorList>
    </citation>
    <scope>NUCLEOTIDE SEQUENCE [LARGE SCALE GENOMIC DNA]</scope>
    <source>
        <strain evidence="11 12">NCTC11661</strain>
    </source>
</reference>
<evidence type="ECO:0000313" key="11">
    <source>
        <dbReference type="EMBL" id="SUV52446.1"/>
    </source>
</evidence>
<dbReference type="CDD" id="cd00739">
    <property type="entry name" value="DHPS"/>
    <property type="match status" value="1"/>
</dbReference>
<dbReference type="InterPro" id="IPR045031">
    <property type="entry name" value="DHP_synth-like"/>
</dbReference>
<comment type="similarity">
    <text evidence="9">Belongs to the DHPS family.</text>
</comment>
<dbReference type="PANTHER" id="PTHR20941:SF1">
    <property type="entry name" value="FOLIC ACID SYNTHESIS PROTEIN FOL1"/>
    <property type="match status" value="1"/>
</dbReference>
<evidence type="ECO:0000259" key="10">
    <source>
        <dbReference type="PROSITE" id="PS50972"/>
    </source>
</evidence>
<dbReference type="EMBL" id="UFTJ01000003">
    <property type="protein sequence ID" value="SUV52446.1"/>
    <property type="molecule type" value="Genomic_DNA"/>
</dbReference>
<evidence type="ECO:0000256" key="2">
    <source>
        <dbReference type="ARBA" id="ARBA00001946"/>
    </source>
</evidence>
<dbReference type="GO" id="GO:0046654">
    <property type="term" value="P:tetrahydrofolate biosynthetic process"/>
    <property type="evidence" value="ECO:0007669"/>
    <property type="project" value="UniProtKB-UniPathway"/>
</dbReference>
<dbReference type="PANTHER" id="PTHR20941">
    <property type="entry name" value="FOLATE SYNTHESIS PROTEINS"/>
    <property type="match status" value="1"/>
</dbReference>
<keyword evidence="5 9" id="KW-0808">Transferase</keyword>
<gene>
    <name evidence="11" type="primary">folP</name>
    <name evidence="11" type="ORF">NCTC11661_01584</name>
</gene>
<sequence length="283" mass="31968">MKDFFGFASYFTLNCRGRLISLETPLIMGILNLTPDSFSDGGKYNTLNNALLQAEKMIEEGASIIDIGAQSTRPNAGKISAQEEILRIGKTISEIKKRFPEVLVSLDTFYSDVVRFGNDEGIDLVNDISGGQFDENMFGTVAEIRLPYILMHIADAYENMHQKNAEKDILLEENEYFSNKVEVLYQLGVHDIILDPGFGFGKTIEQNHQLLDELEFIHFGKKPLLVGISRKSFIYQPLGKTPLDINSETQLLHRKALEKGAKIFRVHEVAEMKKTIDEFLGKE</sequence>
<dbReference type="GO" id="GO:0005829">
    <property type="term" value="C:cytosol"/>
    <property type="evidence" value="ECO:0007669"/>
    <property type="project" value="TreeGrafter"/>
</dbReference>
<accession>A0A380ZUN8</accession>